<dbReference type="AlphaFoldDB" id="A0A4R9GBF8"/>
<accession>A0A4R9GBF8</accession>
<dbReference type="NCBIfam" id="NF047493">
    <property type="entry name" value="LB_053_fam"/>
    <property type="match status" value="1"/>
</dbReference>
<dbReference type="EMBL" id="RQET01000009">
    <property type="protein sequence ID" value="TGK09108.1"/>
    <property type="molecule type" value="Genomic_DNA"/>
</dbReference>
<feature type="transmembrane region" description="Helical" evidence="1">
    <location>
        <begin position="138"/>
        <end position="161"/>
    </location>
</feature>
<dbReference type="Proteomes" id="UP000298458">
    <property type="component" value="Unassembled WGS sequence"/>
</dbReference>
<sequence>MCIGTFLSCCIFFVSTLEAFTEEWAPNAVRIGQKAVYVLEFSEGEVLSPETPSLGMYPDPDSPDLPLFEVFVSDQDAGRIRLEVAYYSVGTFVLPLNWTDSKGAKIVSKATLKVESSLQEKDKSPEDILPPDTFSGPYGWRLAGLIAGSTALLLGALYAYYLHRTRSKVPLDAILQADPWITKILRYESMLSELMENDPISAREFYRCLSGWIREAVSQKLSVPTAHLTESELFSRIYDSFPLNGDEALAWEILLKKAQYSPEESIVSKEEAIVALDFWKEALRK</sequence>
<evidence type="ECO:0000313" key="2">
    <source>
        <dbReference type="EMBL" id="TGK09108.1"/>
    </source>
</evidence>
<keyword evidence="1" id="KW-0812">Transmembrane</keyword>
<name>A0A4R9GBF8_9LEPT</name>
<keyword evidence="3" id="KW-1185">Reference proteome</keyword>
<dbReference type="OrthoDB" id="341850at2"/>
<evidence type="ECO:0000256" key="1">
    <source>
        <dbReference type="SAM" id="Phobius"/>
    </source>
</evidence>
<organism evidence="2 3">
    <name type="scientific">Leptospira fletcheri</name>
    <dbReference type="NCBI Taxonomy" id="2484981"/>
    <lineage>
        <taxon>Bacteria</taxon>
        <taxon>Pseudomonadati</taxon>
        <taxon>Spirochaetota</taxon>
        <taxon>Spirochaetia</taxon>
        <taxon>Leptospirales</taxon>
        <taxon>Leptospiraceae</taxon>
        <taxon>Leptospira</taxon>
    </lineage>
</organism>
<reference evidence="2" key="1">
    <citation type="journal article" date="2019" name="PLoS Negl. Trop. Dis.">
        <title>Revisiting the worldwide diversity of Leptospira species in the environment.</title>
        <authorList>
            <person name="Vincent A.T."/>
            <person name="Schiettekatte O."/>
            <person name="Bourhy P."/>
            <person name="Veyrier F.J."/>
            <person name="Picardeau M."/>
        </authorList>
    </citation>
    <scope>NUCLEOTIDE SEQUENCE [LARGE SCALE GENOMIC DNA]</scope>
    <source>
        <strain evidence="2">SSW15</strain>
    </source>
</reference>
<comment type="caution">
    <text evidence="2">The sequence shown here is derived from an EMBL/GenBank/DDBJ whole genome shotgun (WGS) entry which is preliminary data.</text>
</comment>
<keyword evidence="1" id="KW-1133">Transmembrane helix</keyword>
<keyword evidence="1" id="KW-0472">Membrane</keyword>
<protein>
    <submittedName>
        <fullName evidence="2">Uncharacterized protein</fullName>
    </submittedName>
</protein>
<evidence type="ECO:0000313" key="3">
    <source>
        <dbReference type="Proteomes" id="UP000298458"/>
    </source>
</evidence>
<gene>
    <name evidence="2" type="ORF">EHO60_13675</name>
</gene>
<proteinExistence type="predicted"/>